<comment type="similarity">
    <text evidence="2">Belongs to the TPX2 family.</text>
</comment>
<dbReference type="PANTHER" id="PTHR47067:SF6">
    <property type="entry name" value="PROTEIN WVD2-LIKE 7"/>
    <property type="match status" value="1"/>
</dbReference>
<feature type="compositionally biased region" description="Basic and acidic residues" evidence="6">
    <location>
        <begin position="407"/>
        <end position="421"/>
    </location>
</feature>
<feature type="compositionally biased region" description="Basic and acidic residues" evidence="6">
    <location>
        <begin position="630"/>
        <end position="643"/>
    </location>
</feature>
<proteinExistence type="inferred from homology"/>
<comment type="caution">
    <text evidence="8">The sequence shown here is derived from an EMBL/GenBank/DDBJ whole genome shotgun (WGS) entry which is preliminary data.</text>
</comment>
<evidence type="ECO:0000256" key="1">
    <source>
        <dbReference type="ARBA" id="ARBA00004245"/>
    </source>
</evidence>
<gene>
    <name evidence="8" type="ORF">DCAF_LOCUS4432</name>
</gene>
<dbReference type="Pfam" id="PF06886">
    <property type="entry name" value="TPX2"/>
    <property type="match status" value="1"/>
</dbReference>
<keyword evidence="5" id="KW-0206">Cytoskeleton</keyword>
<evidence type="ECO:0000256" key="4">
    <source>
        <dbReference type="ARBA" id="ARBA00022701"/>
    </source>
</evidence>
<keyword evidence="3" id="KW-0963">Cytoplasm</keyword>
<evidence type="ECO:0000256" key="5">
    <source>
        <dbReference type="ARBA" id="ARBA00023212"/>
    </source>
</evidence>
<evidence type="ECO:0000313" key="9">
    <source>
        <dbReference type="Proteomes" id="UP001314170"/>
    </source>
</evidence>
<sequence length="842" mass="92629">MDAKREASADLNAGRVSLSLKRSGGFFHGFTHIIDLQRALPNGASKHKGLAGPELGLQGLHVLGSSGTCTAHAPNMVYITTHNTFSIKDTAGKSATTWYIVILRFHSADSLHSGSISFGRFESEDLSWERRSSFSHNRYLEEVEKCSKPGSVIQKKAYFEAHFKKKGILLPGSFDGLSGRGCQDSEEDDGYENLGQGEEDDATNGSCNYSHCEDSVLENVDCDEFDCGNQGGQFDYVEDESHHACFDESAEGSECQGPFEVIGCGGEDPVVLSSESQMEATLDDATVLVKGVDEDVKQEEAHQIETGLDESHLNNDKPEMEMKDNLNDYAANIDKSSTTISLSSKSGTAKDLDNTSAVHRQNFYPKLRASVESKSMNPRERSPINGSQFQKILNNVSRTAAKNQHRRERETQQRTKSEKQSPRAATPTRRVLHKAKSEENSESGNSRLYPVNRSEKESRVKKFESPPSRSNKVEPIAHLSANRTKQIVSSTKPDTKPIALAFSFKSHERAERRKEFYMKLEEKLHAKEAEMNQIQVKTQEKTQAEIKQLRKSLNFKATPMPSFYHVAVPPGSNGNKASLSKTKPAKVRHKSTSPASGAAARSQLLSRAGNDQALSANESVKTTNQPEPLGRPDHPTTKVSEAHETSLINNNRHKPEALTKTGATGKNERGKVKDANLQRYGVSENTKISKDLKVEGKAKMGNHRSSSEMLRKSIKRIGIGSNSGMGNLAVGSKGTKVKSGQTIAILYQQHRDGKLSQSTAGNSMFPHACSAIYNLAGLDHRSLTKIAIAKDNTPNGEVIPGNNVRTLEHHHPYAQYRPLDDASIQVYNIGYLHNLILAFDLD</sequence>
<protein>
    <recommendedName>
        <fullName evidence="7">TPX2 C-terminal domain-containing protein</fullName>
    </recommendedName>
</protein>
<organism evidence="8 9">
    <name type="scientific">Dovyalis caffra</name>
    <dbReference type="NCBI Taxonomy" id="77055"/>
    <lineage>
        <taxon>Eukaryota</taxon>
        <taxon>Viridiplantae</taxon>
        <taxon>Streptophyta</taxon>
        <taxon>Embryophyta</taxon>
        <taxon>Tracheophyta</taxon>
        <taxon>Spermatophyta</taxon>
        <taxon>Magnoliopsida</taxon>
        <taxon>eudicotyledons</taxon>
        <taxon>Gunneridae</taxon>
        <taxon>Pentapetalae</taxon>
        <taxon>rosids</taxon>
        <taxon>fabids</taxon>
        <taxon>Malpighiales</taxon>
        <taxon>Salicaceae</taxon>
        <taxon>Flacourtieae</taxon>
        <taxon>Dovyalis</taxon>
    </lineage>
</organism>
<dbReference type="InterPro" id="IPR044216">
    <property type="entry name" value="WDL7"/>
</dbReference>
<feature type="region of interest" description="Disordered" evidence="6">
    <location>
        <begin position="566"/>
        <end position="643"/>
    </location>
</feature>
<evidence type="ECO:0000256" key="6">
    <source>
        <dbReference type="SAM" id="MobiDB-lite"/>
    </source>
</evidence>
<dbReference type="PANTHER" id="PTHR47067">
    <property type="entry name" value="TPX2 (TARGETING PROTEIN FOR XKLP2) PROTEIN FAMILY-RELATED"/>
    <property type="match status" value="1"/>
</dbReference>
<dbReference type="EMBL" id="CAWUPB010000851">
    <property type="protein sequence ID" value="CAK7326728.1"/>
    <property type="molecule type" value="Genomic_DNA"/>
</dbReference>
<dbReference type="AlphaFoldDB" id="A0AAV1QYH3"/>
<reference evidence="8 9" key="1">
    <citation type="submission" date="2024-01" db="EMBL/GenBank/DDBJ databases">
        <authorList>
            <person name="Waweru B."/>
        </authorList>
    </citation>
    <scope>NUCLEOTIDE SEQUENCE [LARGE SCALE GENOMIC DNA]</scope>
</reference>
<feature type="compositionally biased region" description="Basic and acidic residues" evidence="6">
    <location>
        <begin position="453"/>
        <end position="464"/>
    </location>
</feature>
<feature type="compositionally biased region" description="Polar residues" evidence="6">
    <location>
        <begin position="572"/>
        <end position="581"/>
    </location>
</feature>
<feature type="domain" description="TPX2 C-terminal" evidence="7">
    <location>
        <begin position="502"/>
        <end position="573"/>
    </location>
</feature>
<dbReference type="Proteomes" id="UP001314170">
    <property type="component" value="Unassembled WGS sequence"/>
</dbReference>
<feature type="region of interest" description="Disordered" evidence="6">
    <location>
        <begin position="368"/>
        <end position="476"/>
    </location>
</feature>
<dbReference type="InterPro" id="IPR027329">
    <property type="entry name" value="TPX2_C"/>
</dbReference>
<feature type="compositionally biased region" description="Acidic residues" evidence="6">
    <location>
        <begin position="184"/>
        <end position="202"/>
    </location>
</feature>
<evidence type="ECO:0000256" key="3">
    <source>
        <dbReference type="ARBA" id="ARBA00022490"/>
    </source>
</evidence>
<name>A0AAV1QYH3_9ROSI</name>
<evidence type="ECO:0000259" key="7">
    <source>
        <dbReference type="Pfam" id="PF06886"/>
    </source>
</evidence>
<evidence type="ECO:0000313" key="8">
    <source>
        <dbReference type="EMBL" id="CAK7326728.1"/>
    </source>
</evidence>
<dbReference type="GO" id="GO:0005874">
    <property type="term" value="C:microtubule"/>
    <property type="evidence" value="ECO:0007669"/>
    <property type="project" value="UniProtKB-KW"/>
</dbReference>
<keyword evidence="4" id="KW-0493">Microtubule</keyword>
<feature type="compositionally biased region" description="Polar residues" evidence="6">
    <location>
        <begin position="612"/>
        <end position="626"/>
    </location>
</feature>
<comment type="subcellular location">
    <subcellularLocation>
        <location evidence="1">Cytoplasm</location>
        <location evidence="1">Cytoskeleton</location>
    </subcellularLocation>
</comment>
<accession>A0AAV1QYH3</accession>
<feature type="compositionally biased region" description="Polar residues" evidence="6">
    <location>
        <begin position="384"/>
        <end position="402"/>
    </location>
</feature>
<feature type="region of interest" description="Disordered" evidence="6">
    <location>
        <begin position="181"/>
        <end position="202"/>
    </location>
</feature>
<evidence type="ECO:0000256" key="2">
    <source>
        <dbReference type="ARBA" id="ARBA00005885"/>
    </source>
</evidence>
<keyword evidence="9" id="KW-1185">Reference proteome</keyword>